<organism evidence="2 3">
    <name type="scientific">Maricaulis virginensis</name>
    <dbReference type="NCBI Taxonomy" id="144022"/>
    <lineage>
        <taxon>Bacteria</taxon>
        <taxon>Pseudomonadati</taxon>
        <taxon>Pseudomonadota</taxon>
        <taxon>Alphaproteobacteria</taxon>
        <taxon>Maricaulales</taxon>
        <taxon>Maricaulaceae</taxon>
        <taxon>Maricaulis</taxon>
    </lineage>
</organism>
<evidence type="ECO:0000313" key="3">
    <source>
        <dbReference type="Proteomes" id="UP001143486"/>
    </source>
</evidence>
<protein>
    <recommendedName>
        <fullName evidence="4">Type-F conjugative transfer system protein TrbI</fullName>
    </recommendedName>
</protein>
<feature type="transmembrane region" description="Helical" evidence="1">
    <location>
        <begin position="20"/>
        <end position="42"/>
    </location>
</feature>
<dbReference type="RefSeq" id="WP_271187885.1">
    <property type="nucleotide sequence ID" value="NZ_BSFE01000011.1"/>
</dbReference>
<keyword evidence="3" id="KW-1185">Reference proteome</keyword>
<name>A0A9W6INF5_9PROT</name>
<keyword evidence="1" id="KW-1133">Transmembrane helix</keyword>
<evidence type="ECO:0000313" key="2">
    <source>
        <dbReference type="EMBL" id="GLK53538.1"/>
    </source>
</evidence>
<dbReference type="InterPro" id="IPR014115">
    <property type="entry name" value="TrbI_Ftype"/>
</dbReference>
<keyword evidence="1" id="KW-0472">Membrane</keyword>
<reference evidence="2" key="1">
    <citation type="journal article" date="2014" name="Int. J. Syst. Evol. Microbiol.">
        <title>Complete genome sequence of Corynebacterium casei LMG S-19264T (=DSM 44701T), isolated from a smear-ripened cheese.</title>
        <authorList>
            <consortium name="US DOE Joint Genome Institute (JGI-PGF)"/>
            <person name="Walter F."/>
            <person name="Albersmeier A."/>
            <person name="Kalinowski J."/>
            <person name="Ruckert C."/>
        </authorList>
    </citation>
    <scope>NUCLEOTIDE SEQUENCE</scope>
    <source>
        <strain evidence="2">VKM B-1513</strain>
    </source>
</reference>
<keyword evidence="1" id="KW-0812">Transmembrane</keyword>
<gene>
    <name evidence="2" type="ORF">GCM10017621_30460</name>
</gene>
<dbReference type="Pfam" id="PF09677">
    <property type="entry name" value="TrbI_Ftype"/>
    <property type="match status" value="1"/>
</dbReference>
<dbReference type="Proteomes" id="UP001143486">
    <property type="component" value="Unassembled WGS sequence"/>
</dbReference>
<evidence type="ECO:0008006" key="4">
    <source>
        <dbReference type="Google" id="ProtNLM"/>
    </source>
</evidence>
<dbReference type="AlphaFoldDB" id="A0A9W6INF5"/>
<comment type="caution">
    <text evidence="2">The sequence shown here is derived from an EMBL/GenBank/DDBJ whole genome shotgun (WGS) entry which is preliminary data.</text>
</comment>
<proteinExistence type="predicted"/>
<evidence type="ECO:0000256" key="1">
    <source>
        <dbReference type="SAM" id="Phobius"/>
    </source>
</evidence>
<sequence length="139" mass="14929">MSELDLARERDAQRQTTPWWKSGMLIEVGVAAALVGIVVWNVTLQMAVSRKQDEIVIVDFERLSNLYTGMAIESGASGDALGDMTSRYLAAANAAADDFARNTDTIVILSAAVVGGEDEMTDVTDVIHARALASIGEQR</sequence>
<reference evidence="2" key="2">
    <citation type="submission" date="2023-01" db="EMBL/GenBank/DDBJ databases">
        <authorList>
            <person name="Sun Q."/>
            <person name="Evtushenko L."/>
        </authorList>
    </citation>
    <scope>NUCLEOTIDE SEQUENCE</scope>
    <source>
        <strain evidence="2">VKM B-1513</strain>
    </source>
</reference>
<accession>A0A9W6INF5</accession>
<dbReference type="EMBL" id="BSFE01000011">
    <property type="protein sequence ID" value="GLK53538.1"/>
    <property type="molecule type" value="Genomic_DNA"/>
</dbReference>